<dbReference type="GO" id="GO:0140359">
    <property type="term" value="F:ABC-type transporter activity"/>
    <property type="evidence" value="ECO:0007669"/>
    <property type="project" value="InterPro"/>
</dbReference>
<dbReference type="Proteomes" id="UP000070449">
    <property type="component" value="Unassembled WGS sequence"/>
</dbReference>
<evidence type="ECO:0000259" key="9">
    <source>
        <dbReference type="PROSITE" id="PS50929"/>
    </source>
</evidence>
<feature type="domain" description="ABC transporter" evidence="8">
    <location>
        <begin position="341"/>
        <end position="576"/>
    </location>
</feature>
<evidence type="ECO:0000256" key="4">
    <source>
        <dbReference type="ARBA" id="ARBA00022840"/>
    </source>
</evidence>
<organism evidence="10 11">
    <name type="scientific">candidate division WS6 bacterium OLB21</name>
    <dbReference type="NCBI Taxonomy" id="1617427"/>
    <lineage>
        <taxon>Bacteria</taxon>
        <taxon>Candidatus Dojkabacteria</taxon>
    </lineage>
</organism>
<dbReference type="InterPro" id="IPR027417">
    <property type="entry name" value="P-loop_NTPase"/>
</dbReference>
<dbReference type="EMBL" id="JYPD01000017">
    <property type="protein sequence ID" value="KXK09497.1"/>
    <property type="molecule type" value="Genomic_DNA"/>
</dbReference>
<gene>
    <name evidence="10" type="ORF">UZ20_WS6002000546</name>
</gene>
<dbReference type="InterPro" id="IPR003593">
    <property type="entry name" value="AAA+_ATPase"/>
</dbReference>
<dbReference type="FunFam" id="3.40.50.300:FF:000218">
    <property type="entry name" value="Multidrug ABC transporter ATP-binding protein"/>
    <property type="match status" value="1"/>
</dbReference>
<keyword evidence="10" id="KW-0378">Hydrolase</keyword>
<keyword evidence="4 10" id="KW-0067">ATP-binding</keyword>
<evidence type="ECO:0000256" key="1">
    <source>
        <dbReference type="ARBA" id="ARBA00004651"/>
    </source>
</evidence>
<dbReference type="InterPro" id="IPR011527">
    <property type="entry name" value="ABC1_TM_dom"/>
</dbReference>
<dbReference type="SUPFAM" id="SSF52540">
    <property type="entry name" value="P-loop containing nucleoside triphosphate hydrolases"/>
    <property type="match status" value="1"/>
</dbReference>
<dbReference type="GO" id="GO:0016887">
    <property type="term" value="F:ATP hydrolysis activity"/>
    <property type="evidence" value="ECO:0007669"/>
    <property type="project" value="InterPro"/>
</dbReference>
<protein>
    <submittedName>
        <fullName evidence="10">Putative multidrug export ATP-binding/permease protein</fullName>
        <ecNumber evidence="10">3.6.3.-</ecNumber>
    </submittedName>
</protein>
<dbReference type="GO" id="GO:0034040">
    <property type="term" value="F:ATPase-coupled lipid transmembrane transporter activity"/>
    <property type="evidence" value="ECO:0007669"/>
    <property type="project" value="TreeGrafter"/>
</dbReference>
<evidence type="ECO:0000256" key="2">
    <source>
        <dbReference type="ARBA" id="ARBA00022692"/>
    </source>
</evidence>
<dbReference type="AlphaFoldDB" id="A0A136KJ96"/>
<dbReference type="InterPro" id="IPR017871">
    <property type="entry name" value="ABC_transporter-like_CS"/>
</dbReference>
<dbReference type="PROSITE" id="PS00211">
    <property type="entry name" value="ABC_TRANSPORTER_1"/>
    <property type="match status" value="1"/>
</dbReference>
<evidence type="ECO:0000313" key="10">
    <source>
        <dbReference type="EMBL" id="KXK09497.1"/>
    </source>
</evidence>
<proteinExistence type="predicted"/>
<reference evidence="10 11" key="1">
    <citation type="submission" date="2015-02" db="EMBL/GenBank/DDBJ databases">
        <title>Improved understanding of the partial-nitritation anammox process through 23 genomes representing the majority of the microbial community.</title>
        <authorList>
            <person name="Speth D.R."/>
            <person name="In T Zandt M."/>
            <person name="Guerrero Cruz S."/>
            <person name="Jetten M.S."/>
            <person name="Dutilh B.E."/>
        </authorList>
    </citation>
    <scope>NUCLEOTIDE SEQUENCE [LARGE SCALE GENOMIC DNA]</scope>
    <source>
        <strain evidence="10">OLB21</strain>
    </source>
</reference>
<evidence type="ECO:0000256" key="5">
    <source>
        <dbReference type="ARBA" id="ARBA00022989"/>
    </source>
</evidence>
<dbReference type="PROSITE" id="PS50893">
    <property type="entry name" value="ABC_TRANSPORTER_2"/>
    <property type="match status" value="1"/>
</dbReference>
<feature type="transmembrane region" description="Helical" evidence="7">
    <location>
        <begin position="59"/>
        <end position="81"/>
    </location>
</feature>
<dbReference type="PANTHER" id="PTHR24221:SF654">
    <property type="entry name" value="ATP-BINDING CASSETTE SUB-FAMILY B MEMBER 6"/>
    <property type="match status" value="1"/>
</dbReference>
<keyword evidence="2 7" id="KW-0812">Transmembrane</keyword>
<comment type="caution">
    <text evidence="10">The sequence shown here is derived from an EMBL/GenBank/DDBJ whole genome shotgun (WGS) entry which is preliminary data.</text>
</comment>
<dbReference type="InterPro" id="IPR036640">
    <property type="entry name" value="ABC1_TM_sf"/>
</dbReference>
<dbReference type="PANTHER" id="PTHR24221">
    <property type="entry name" value="ATP-BINDING CASSETTE SUB-FAMILY B"/>
    <property type="match status" value="1"/>
</dbReference>
<keyword evidence="6 7" id="KW-0472">Membrane</keyword>
<evidence type="ECO:0000313" key="11">
    <source>
        <dbReference type="Proteomes" id="UP000070449"/>
    </source>
</evidence>
<dbReference type="GO" id="GO:0005886">
    <property type="term" value="C:plasma membrane"/>
    <property type="evidence" value="ECO:0007669"/>
    <property type="project" value="UniProtKB-SubCell"/>
</dbReference>
<dbReference type="Gene3D" id="1.20.1560.10">
    <property type="entry name" value="ABC transporter type 1, transmembrane domain"/>
    <property type="match status" value="1"/>
</dbReference>
<comment type="subcellular location">
    <subcellularLocation>
        <location evidence="1">Cell membrane</location>
        <topology evidence="1">Multi-pass membrane protein</topology>
    </subcellularLocation>
</comment>
<dbReference type="STRING" id="1617427.UZ20_WS6002000546"/>
<dbReference type="PROSITE" id="PS50929">
    <property type="entry name" value="ABC_TM1F"/>
    <property type="match status" value="1"/>
</dbReference>
<dbReference type="PATRIC" id="fig|1617427.3.peg.569"/>
<accession>A0A136KJ96</accession>
<dbReference type="Pfam" id="PF00005">
    <property type="entry name" value="ABC_tran"/>
    <property type="match status" value="1"/>
</dbReference>
<dbReference type="EC" id="3.6.3.-" evidence="10"/>
<dbReference type="InterPro" id="IPR003439">
    <property type="entry name" value="ABC_transporter-like_ATP-bd"/>
</dbReference>
<feature type="transmembrane region" description="Helical" evidence="7">
    <location>
        <begin position="14"/>
        <end position="39"/>
    </location>
</feature>
<evidence type="ECO:0000259" key="8">
    <source>
        <dbReference type="PROSITE" id="PS50893"/>
    </source>
</evidence>
<feature type="transmembrane region" description="Helical" evidence="7">
    <location>
        <begin position="280"/>
        <end position="302"/>
    </location>
</feature>
<feature type="domain" description="ABC transmembrane type-1" evidence="9">
    <location>
        <begin position="19"/>
        <end position="306"/>
    </location>
</feature>
<feature type="transmembrane region" description="Helical" evidence="7">
    <location>
        <begin position="141"/>
        <end position="159"/>
    </location>
</feature>
<sequence length="591" mass="66370">MKNIARIIKLARPLYRLTFILSVLIVIGALMQLVAPVLSKFIVDEIVVQIQTGEGRLQTLYILIAASFTISLISTAITSITNRLGDHFAGRLQKFLTETFYAKILALPQSYFDSELSGRIINQLSRGILTIKGFANTSTNFILPTLLQSVLTVGILAYFSPPIAFFVFLLFPIYLYISNISARKWGKEEVKKNKLEDLGRGRIQEVISNMKLVKSANMQLNEYKYIQDNQGSINQIYAKQSGTFHRYDFVRNLSLIIIVLIVNLLVFNDAFNSVLSVGDMVLIIQLVINAQMPLFAMSFILTQLQTAESGSKEFFEILSLKESESFINKDDKFVKIDRPSIEFKNVSFTYDQSDIETLHDVNFAIKPGEKVALVGHSGAGKSTVINLLLRFYEPSKGKILINNTDYTSFSVQDIRNNISLVFQENELFSSTVRHNVMYGHPNATEEEVISALKKANAYEFVQNLAGGLDAEIGEKGIKLSGGQKQRLQIARAILADSPILILDEATSSLDSKSEQLVQEAMERLMREKLVIIIAHRFSTIQNVDKIIVIDKGRIADSGSPQDLADKQGIYSELLQYQLEGNKKLLKNFEIF</sequence>
<dbReference type="SUPFAM" id="SSF90123">
    <property type="entry name" value="ABC transporter transmembrane region"/>
    <property type="match status" value="1"/>
</dbReference>
<keyword evidence="3" id="KW-0547">Nucleotide-binding</keyword>
<feature type="transmembrane region" description="Helical" evidence="7">
    <location>
        <begin position="249"/>
        <end position="268"/>
    </location>
</feature>
<dbReference type="GO" id="GO:0005524">
    <property type="term" value="F:ATP binding"/>
    <property type="evidence" value="ECO:0007669"/>
    <property type="project" value="UniProtKB-KW"/>
</dbReference>
<keyword evidence="5 7" id="KW-1133">Transmembrane helix</keyword>
<evidence type="ECO:0000256" key="3">
    <source>
        <dbReference type="ARBA" id="ARBA00022741"/>
    </source>
</evidence>
<dbReference type="CDD" id="cd07346">
    <property type="entry name" value="ABC_6TM_exporters"/>
    <property type="match status" value="1"/>
</dbReference>
<name>A0A136KJ96_9BACT</name>
<evidence type="ECO:0000256" key="7">
    <source>
        <dbReference type="SAM" id="Phobius"/>
    </source>
</evidence>
<evidence type="ECO:0000256" key="6">
    <source>
        <dbReference type="ARBA" id="ARBA00023136"/>
    </source>
</evidence>
<feature type="transmembrane region" description="Helical" evidence="7">
    <location>
        <begin position="165"/>
        <end position="182"/>
    </location>
</feature>
<dbReference type="Gene3D" id="3.40.50.300">
    <property type="entry name" value="P-loop containing nucleotide triphosphate hydrolases"/>
    <property type="match status" value="1"/>
</dbReference>
<dbReference type="SMART" id="SM00382">
    <property type="entry name" value="AAA"/>
    <property type="match status" value="1"/>
</dbReference>
<dbReference type="Pfam" id="PF00664">
    <property type="entry name" value="ABC_membrane"/>
    <property type="match status" value="1"/>
</dbReference>
<dbReference type="InterPro" id="IPR039421">
    <property type="entry name" value="Type_1_exporter"/>
</dbReference>